<keyword evidence="3 4" id="KW-0808">Transferase</keyword>
<dbReference type="EMBL" id="JAWXYG010000006">
    <property type="protein sequence ID" value="KAK4270569.1"/>
    <property type="molecule type" value="Genomic_DNA"/>
</dbReference>
<dbReference type="Pfam" id="PF00201">
    <property type="entry name" value="UDPGT"/>
    <property type="match status" value="1"/>
</dbReference>
<keyword evidence="7" id="KW-1185">Reference proteome</keyword>
<evidence type="ECO:0000313" key="7">
    <source>
        <dbReference type="Proteomes" id="UP001293593"/>
    </source>
</evidence>
<evidence type="ECO:0000256" key="3">
    <source>
        <dbReference type="ARBA" id="ARBA00022679"/>
    </source>
</evidence>
<evidence type="ECO:0000256" key="1">
    <source>
        <dbReference type="ARBA" id="ARBA00009995"/>
    </source>
</evidence>
<dbReference type="PANTHER" id="PTHR48045:SF11">
    <property type="entry name" value="UDP-GLYCOSYLTRANSFERASE 72B1"/>
    <property type="match status" value="1"/>
</dbReference>
<dbReference type="Gene3D" id="3.40.50.2000">
    <property type="entry name" value="Glycogen Phosphorylase B"/>
    <property type="match status" value="2"/>
</dbReference>
<dbReference type="InterPro" id="IPR035595">
    <property type="entry name" value="UDP_glycos_trans_CS"/>
</dbReference>
<dbReference type="InterPro" id="IPR002213">
    <property type="entry name" value="UDP_glucos_trans"/>
</dbReference>
<dbReference type="SUPFAM" id="SSF53756">
    <property type="entry name" value="UDP-Glycosyltransferase/glycogen phosphorylase"/>
    <property type="match status" value="1"/>
</dbReference>
<keyword evidence="2 4" id="KW-0328">Glycosyltransferase</keyword>
<evidence type="ECO:0000256" key="4">
    <source>
        <dbReference type="RuleBase" id="RU003718"/>
    </source>
</evidence>
<evidence type="ECO:0000256" key="5">
    <source>
        <dbReference type="RuleBase" id="RU362057"/>
    </source>
</evidence>
<proteinExistence type="inferred from homology"/>
<dbReference type="EC" id="2.4.1.-" evidence="5"/>
<dbReference type="PANTHER" id="PTHR48045">
    <property type="entry name" value="UDP-GLYCOSYLTRANSFERASE 72B1"/>
    <property type="match status" value="1"/>
</dbReference>
<evidence type="ECO:0000256" key="2">
    <source>
        <dbReference type="ARBA" id="ARBA00022676"/>
    </source>
</evidence>
<dbReference type="Proteomes" id="UP001293593">
    <property type="component" value="Unassembled WGS sequence"/>
</dbReference>
<dbReference type="PROSITE" id="PS00375">
    <property type="entry name" value="UDPGT"/>
    <property type="match status" value="1"/>
</dbReference>
<evidence type="ECO:0000313" key="6">
    <source>
        <dbReference type="EMBL" id="KAK4270569.1"/>
    </source>
</evidence>
<name>A0AAE1JM42_9FABA</name>
<dbReference type="FunFam" id="3.40.50.2000:FF:000054">
    <property type="entry name" value="Glycosyltransferase"/>
    <property type="match status" value="1"/>
</dbReference>
<accession>A0AAE1JM42</accession>
<dbReference type="AlphaFoldDB" id="A0AAE1JM42"/>
<organism evidence="6 7">
    <name type="scientific">Acacia crassicarpa</name>
    <name type="common">northern wattle</name>
    <dbReference type="NCBI Taxonomy" id="499986"/>
    <lineage>
        <taxon>Eukaryota</taxon>
        <taxon>Viridiplantae</taxon>
        <taxon>Streptophyta</taxon>
        <taxon>Embryophyta</taxon>
        <taxon>Tracheophyta</taxon>
        <taxon>Spermatophyta</taxon>
        <taxon>Magnoliopsida</taxon>
        <taxon>eudicotyledons</taxon>
        <taxon>Gunneridae</taxon>
        <taxon>Pentapetalae</taxon>
        <taxon>rosids</taxon>
        <taxon>fabids</taxon>
        <taxon>Fabales</taxon>
        <taxon>Fabaceae</taxon>
        <taxon>Caesalpinioideae</taxon>
        <taxon>mimosoid clade</taxon>
        <taxon>Acacieae</taxon>
        <taxon>Acacia</taxon>
    </lineage>
</organism>
<comment type="caution">
    <text evidence="6">The sequence shown here is derived from an EMBL/GenBank/DDBJ whole genome shotgun (WGS) entry which is preliminary data.</text>
</comment>
<sequence>MERKSPSIATIPAPGFSHLLPLIEFSKRLVVHHPHFYISFFIPTLGPPSPSTYSIFESLPPQIDFTFLPEINMEDLKTLDAETQIYQTVTLSLPSLRRHALTSFASPTHRLVAMVIDFFSMDALDIAKELKLKSYVLYPSATTSLSLCLHFPELDENHEMVPTGFRDLSQPLKLPGCISFQGKDLPDPFLERSSEAYKTILHACKQLRLPDGIIVNSFVDLEPEVVNALQESNQNQYPLVYHVGPIIQTRSTNISESDSECLRWLDNQPRNSVLYVSFGSGGTLSQDQLEELAQGLEMSGHKFLWVVRAPSASTNSAYLSAQKEDPLSYVPQGFLDRTKGQGFVVPSWAPQIEVLKHDSTGGFLTHCGWNSTLEAMVYGKPMIVWPLFAEQRMNAVMLTEQFKVAVRPIGDENNNGIVKREEVARVVKILMEGDEGKELRRRIQVFKDAAAKAVSEDGSSIMTLSNLAQEWTNLIGN</sequence>
<comment type="similarity">
    <text evidence="1 4">Belongs to the UDP-glycosyltransferase family.</text>
</comment>
<dbReference type="FunFam" id="3.40.50.2000:FF:000051">
    <property type="entry name" value="Glycosyltransferase"/>
    <property type="match status" value="1"/>
</dbReference>
<dbReference type="GO" id="GO:0008194">
    <property type="term" value="F:UDP-glycosyltransferase activity"/>
    <property type="evidence" value="ECO:0007669"/>
    <property type="project" value="InterPro"/>
</dbReference>
<protein>
    <recommendedName>
        <fullName evidence="5">Glycosyltransferase</fullName>
        <ecNumber evidence="5">2.4.1.-</ecNumber>
    </recommendedName>
</protein>
<gene>
    <name evidence="6" type="ORF">QN277_023589</name>
</gene>
<dbReference type="CDD" id="cd03784">
    <property type="entry name" value="GT1_Gtf-like"/>
    <property type="match status" value="1"/>
</dbReference>
<reference evidence="6" key="1">
    <citation type="submission" date="2023-10" db="EMBL/GenBank/DDBJ databases">
        <title>Chromosome-level genome of the transformable northern wattle, Acacia crassicarpa.</title>
        <authorList>
            <person name="Massaro I."/>
            <person name="Sinha N.R."/>
            <person name="Poethig S."/>
            <person name="Leichty A.R."/>
        </authorList>
    </citation>
    <scope>NUCLEOTIDE SEQUENCE</scope>
    <source>
        <strain evidence="6">Acra3RX</strain>
        <tissue evidence="6">Leaf</tissue>
    </source>
</reference>